<dbReference type="InterPro" id="IPR000898">
    <property type="entry name" value="Indolamine_dOase"/>
</dbReference>
<organism evidence="7">
    <name type="scientific">Gongylonema pulchrum</name>
    <dbReference type="NCBI Taxonomy" id="637853"/>
    <lineage>
        <taxon>Eukaryota</taxon>
        <taxon>Metazoa</taxon>
        <taxon>Ecdysozoa</taxon>
        <taxon>Nematoda</taxon>
        <taxon>Chromadorea</taxon>
        <taxon>Rhabditida</taxon>
        <taxon>Spirurina</taxon>
        <taxon>Spiruromorpha</taxon>
        <taxon>Spiruroidea</taxon>
        <taxon>Gongylonematidae</taxon>
        <taxon>Gongylonema</taxon>
    </lineage>
</organism>
<dbReference type="GO" id="GO:0004833">
    <property type="term" value="F:L-tryptophan 2,3-dioxygenase activity"/>
    <property type="evidence" value="ECO:0007669"/>
    <property type="project" value="TreeGrafter"/>
</dbReference>
<dbReference type="AlphaFoldDB" id="A0A183DUH0"/>
<accession>A0A183DUH0</accession>
<keyword evidence="2 4" id="KW-0479">Metal-binding</keyword>
<dbReference type="Pfam" id="PF01231">
    <property type="entry name" value="IDO"/>
    <property type="match status" value="1"/>
</dbReference>
<dbReference type="Gene3D" id="1.20.58.480">
    <property type="match status" value="1"/>
</dbReference>
<dbReference type="GO" id="GO:0033754">
    <property type="term" value="F:indoleamine 2,3-dioxygenase activity"/>
    <property type="evidence" value="ECO:0007669"/>
    <property type="project" value="TreeGrafter"/>
</dbReference>
<evidence type="ECO:0000313" key="7">
    <source>
        <dbReference type="WBParaSite" id="GPUH_0001237501-mRNA-1"/>
    </source>
</evidence>
<dbReference type="GO" id="GO:0046872">
    <property type="term" value="F:metal ion binding"/>
    <property type="evidence" value="ECO:0007669"/>
    <property type="project" value="UniProtKB-KW"/>
</dbReference>
<name>A0A183DUH0_9BILA</name>
<evidence type="ECO:0000313" key="6">
    <source>
        <dbReference type="Proteomes" id="UP000271098"/>
    </source>
</evidence>
<dbReference type="SUPFAM" id="SSF140959">
    <property type="entry name" value="Indolic compounds 2,3-dioxygenase-like"/>
    <property type="match status" value="1"/>
</dbReference>
<gene>
    <name evidence="5" type="ORF">GPUH_LOCUS12361</name>
</gene>
<dbReference type="PANTHER" id="PTHR28657:SF5">
    <property type="entry name" value="INDOLEAMINE 2,3-DIOXYGENASE"/>
    <property type="match status" value="1"/>
</dbReference>
<dbReference type="GO" id="GO:0034354">
    <property type="term" value="P:'de novo' NAD+ biosynthetic process from L-tryptophan"/>
    <property type="evidence" value="ECO:0007669"/>
    <property type="project" value="TreeGrafter"/>
</dbReference>
<dbReference type="PANTHER" id="PTHR28657">
    <property type="entry name" value="INDOLEAMINE 2,3-DIOXYGENASE"/>
    <property type="match status" value="1"/>
</dbReference>
<sequence length="140" mass="15952">MKNQYFYKADRKEDLGPQRFSGASAAQSSVFHVIDEFLGIEHFGVERAFLDNQRGCMPPKHREFIVWVRQNASKIPDIKESADYQETLQAVQKFREAHIKEVYFQVMKFIVFPAGDATGLGTGGSSFMRLLLNIVSDCKV</sequence>
<dbReference type="Proteomes" id="UP000271098">
    <property type="component" value="Unassembled WGS sequence"/>
</dbReference>
<evidence type="ECO:0000256" key="4">
    <source>
        <dbReference type="PIRSR" id="PIRSR600898-1"/>
    </source>
</evidence>
<keyword evidence="6" id="KW-1185">Reference proteome</keyword>
<dbReference type="GO" id="GO:0005737">
    <property type="term" value="C:cytoplasm"/>
    <property type="evidence" value="ECO:0007669"/>
    <property type="project" value="TreeGrafter"/>
</dbReference>
<evidence type="ECO:0000313" key="5">
    <source>
        <dbReference type="EMBL" id="VDN20319.1"/>
    </source>
</evidence>
<dbReference type="InterPro" id="IPR037217">
    <property type="entry name" value="Trp/Indoleamine_2_3_dOase-like"/>
</dbReference>
<reference evidence="5 6" key="2">
    <citation type="submission" date="2018-11" db="EMBL/GenBank/DDBJ databases">
        <authorList>
            <consortium name="Pathogen Informatics"/>
        </authorList>
    </citation>
    <scope>NUCLEOTIDE SEQUENCE [LARGE SCALE GENOMIC DNA]</scope>
</reference>
<evidence type="ECO:0000256" key="2">
    <source>
        <dbReference type="ARBA" id="ARBA00022723"/>
    </source>
</evidence>
<dbReference type="GO" id="GO:0019441">
    <property type="term" value="P:L-tryptophan catabolic process to kynurenine"/>
    <property type="evidence" value="ECO:0007669"/>
    <property type="project" value="InterPro"/>
</dbReference>
<dbReference type="EMBL" id="UYRT01079259">
    <property type="protein sequence ID" value="VDN20319.1"/>
    <property type="molecule type" value="Genomic_DNA"/>
</dbReference>
<feature type="binding site" description="proximal binding residue" evidence="4">
    <location>
        <position position="98"/>
    </location>
    <ligand>
        <name>heme b</name>
        <dbReference type="ChEBI" id="CHEBI:60344"/>
    </ligand>
    <ligandPart>
        <name>Fe</name>
        <dbReference type="ChEBI" id="CHEBI:18248"/>
    </ligandPart>
</feature>
<comment type="similarity">
    <text evidence="1">Belongs to the indoleamine 2,3-dioxygenase family.</text>
</comment>
<evidence type="ECO:0000256" key="3">
    <source>
        <dbReference type="ARBA" id="ARBA00023004"/>
    </source>
</evidence>
<reference evidence="7" key="1">
    <citation type="submission" date="2016-06" db="UniProtKB">
        <authorList>
            <consortium name="WormBaseParasite"/>
        </authorList>
    </citation>
    <scope>IDENTIFICATION</scope>
</reference>
<protein>
    <submittedName>
        <fullName evidence="7">RGS domain-containing protein</fullName>
    </submittedName>
</protein>
<dbReference type="GO" id="GO:0020037">
    <property type="term" value="F:heme binding"/>
    <property type="evidence" value="ECO:0007669"/>
    <property type="project" value="InterPro"/>
</dbReference>
<dbReference type="OrthoDB" id="10262710at2759"/>
<keyword evidence="3 4" id="KW-0408">Iron</keyword>
<proteinExistence type="inferred from homology"/>
<keyword evidence="4" id="KW-0349">Heme</keyword>
<evidence type="ECO:0000256" key="1">
    <source>
        <dbReference type="ARBA" id="ARBA00007119"/>
    </source>
</evidence>
<dbReference type="WBParaSite" id="GPUH_0001237501-mRNA-1">
    <property type="protein sequence ID" value="GPUH_0001237501-mRNA-1"/>
    <property type="gene ID" value="GPUH_0001237501"/>
</dbReference>